<evidence type="ECO:0000313" key="2">
    <source>
        <dbReference type="EMBL" id="KAK9900981.1"/>
    </source>
</evidence>
<evidence type="ECO:0000259" key="1">
    <source>
        <dbReference type="Pfam" id="PF00248"/>
    </source>
</evidence>
<dbReference type="InterPro" id="IPR023210">
    <property type="entry name" value="NADP_OxRdtase_dom"/>
</dbReference>
<dbReference type="PROSITE" id="PS00062">
    <property type="entry name" value="ALDOKETO_REDUCTASE_2"/>
    <property type="match status" value="1"/>
</dbReference>
<dbReference type="InterPro" id="IPR020471">
    <property type="entry name" value="AKR"/>
</dbReference>
<feature type="domain" description="NADP-dependent oxidoreductase" evidence="1">
    <location>
        <begin position="6"/>
        <end position="131"/>
    </location>
</feature>
<dbReference type="InterPro" id="IPR018170">
    <property type="entry name" value="Aldo/ket_reductase_CS"/>
</dbReference>
<dbReference type="PANTHER" id="PTHR11732">
    <property type="entry name" value="ALDO/KETO REDUCTASE"/>
    <property type="match status" value="1"/>
</dbReference>
<dbReference type="SUPFAM" id="SSF51430">
    <property type="entry name" value="NAD(P)-linked oxidoreductase"/>
    <property type="match status" value="2"/>
</dbReference>
<dbReference type="EMBL" id="JALJOT010000019">
    <property type="protein sequence ID" value="KAK9901068.1"/>
    <property type="molecule type" value="Genomic_DNA"/>
</dbReference>
<sequence>MKAGYAKREDLFITSKLWNTDHAAEDVRPALEATLGDLHTSYLDLYLIHWPVTEPQKKGVRIDPGIRETWTAMEELVDMGLVKNIGVSNFSIRKLEEILSFCRIRPSVNQVEVHPIWRNDELIAYCNDHDIHHGTSIIAKSSNPCHIKSNLEDVLNFELAKEDYDRISAIDFQLRLVDGIRYLRLEGPYTSMNDLWDEDTTEAWRTRFINSIYKFPDMPTVQLSSGHRMPILGVSTWLKQNVQETVELSLRSGFRHIDVSSQRGNEAQIGAALLEVFSDWIVHRPDVWVTGKVDYLDLCLLPAHNNMTAFKAAWTTMEALVDEGKLRCIGLQDASIEQLAEVMGSARILPVINSVEVHPGNRNDALLAFCRCQGVHVMASSWPATAYMLQHKDVPALLRKPLVNNIARSMGKRPAQVLIRWALQHGTSVSPKAGSPEHVQGILDVLNWELSGDDYRAAD</sequence>
<dbReference type="Proteomes" id="UP001491310">
    <property type="component" value="Unassembled WGS sequence"/>
</dbReference>
<dbReference type="EMBL" id="JALJOT010000019">
    <property type="protein sequence ID" value="KAK9901090.1"/>
    <property type="molecule type" value="Genomic_DNA"/>
</dbReference>
<dbReference type="PRINTS" id="PR00069">
    <property type="entry name" value="ALDKETRDTASE"/>
</dbReference>
<name>A0ABR2YAI4_9CHLO</name>
<evidence type="ECO:0000313" key="5">
    <source>
        <dbReference type="Proteomes" id="UP001491310"/>
    </source>
</evidence>
<dbReference type="EMBL" id="JALJOT010000021">
    <property type="protein sequence ID" value="KAK9900981.1"/>
    <property type="molecule type" value="Genomic_DNA"/>
</dbReference>
<feature type="domain" description="NADP-dependent oxidoreductase" evidence="1">
    <location>
        <begin position="292"/>
        <end position="457"/>
    </location>
</feature>
<protein>
    <recommendedName>
        <fullName evidence="1">NADP-dependent oxidoreductase domain-containing protein</fullName>
    </recommendedName>
</protein>
<dbReference type="CDD" id="cd19071">
    <property type="entry name" value="AKR_AKR1-5-like"/>
    <property type="match status" value="1"/>
</dbReference>
<dbReference type="Gene3D" id="3.20.20.100">
    <property type="entry name" value="NADP-dependent oxidoreductase domain"/>
    <property type="match status" value="2"/>
</dbReference>
<dbReference type="Pfam" id="PF00248">
    <property type="entry name" value="Aldo_ket_red"/>
    <property type="match status" value="2"/>
</dbReference>
<keyword evidence="5" id="KW-1185">Reference proteome</keyword>
<comment type="caution">
    <text evidence="4">The sequence shown here is derived from an EMBL/GenBank/DDBJ whole genome shotgun (WGS) entry which is preliminary data.</text>
</comment>
<proteinExistence type="predicted"/>
<evidence type="ECO:0000313" key="3">
    <source>
        <dbReference type="EMBL" id="KAK9901068.1"/>
    </source>
</evidence>
<organism evidence="4 5">
    <name type="scientific">Coccomyxa subellipsoidea</name>
    <dbReference type="NCBI Taxonomy" id="248742"/>
    <lineage>
        <taxon>Eukaryota</taxon>
        <taxon>Viridiplantae</taxon>
        <taxon>Chlorophyta</taxon>
        <taxon>core chlorophytes</taxon>
        <taxon>Trebouxiophyceae</taxon>
        <taxon>Trebouxiophyceae incertae sedis</taxon>
        <taxon>Coccomyxaceae</taxon>
        <taxon>Coccomyxa</taxon>
    </lineage>
</organism>
<reference evidence="4" key="2">
    <citation type="submission" date="2024-04" db="EMBL/GenBank/DDBJ databases">
        <authorList>
            <person name="Dal Grande F."/>
            <person name="Keller J."/>
            <person name="Delaux P.-M."/>
        </authorList>
    </citation>
    <scope>NUCLEOTIDE SEQUENCE</scope>
    <source>
        <strain evidence="4">SAG 216-7</strain>
    </source>
</reference>
<accession>A0ABR2YAI4</accession>
<dbReference type="InterPro" id="IPR036812">
    <property type="entry name" value="NAD(P)_OxRdtase_dom_sf"/>
</dbReference>
<gene>
    <name evidence="3" type="ORF">WJX75_000710</name>
    <name evidence="4" type="ORF">WJX75_003578</name>
    <name evidence="2" type="ORF">WJX75_004107</name>
</gene>
<reference evidence="4 5" key="1">
    <citation type="journal article" date="2024" name="Nat. Commun.">
        <title>Phylogenomics reveals the evolutionary origins of lichenization in chlorophyte algae.</title>
        <authorList>
            <person name="Puginier C."/>
            <person name="Libourel C."/>
            <person name="Otte J."/>
            <person name="Skaloud P."/>
            <person name="Haon M."/>
            <person name="Grisel S."/>
            <person name="Petersen M."/>
            <person name="Berrin J.G."/>
            <person name="Delaux P.M."/>
            <person name="Dal Grande F."/>
            <person name="Keller J."/>
        </authorList>
    </citation>
    <scope>NUCLEOTIDE SEQUENCE [LARGE SCALE GENOMIC DNA]</scope>
    <source>
        <strain evidence="4 5">SAG 216-7</strain>
    </source>
</reference>
<evidence type="ECO:0000313" key="4">
    <source>
        <dbReference type="EMBL" id="KAK9901090.1"/>
    </source>
</evidence>